<evidence type="ECO:0000256" key="3">
    <source>
        <dbReference type="ARBA" id="ARBA00022448"/>
    </source>
</evidence>
<dbReference type="SMART" id="SM00382">
    <property type="entry name" value="AAA"/>
    <property type="match status" value="2"/>
</dbReference>
<dbReference type="SUPFAM" id="SSF90123">
    <property type="entry name" value="ABC transporter transmembrane region"/>
    <property type="match status" value="2"/>
</dbReference>
<feature type="compositionally biased region" description="Low complexity" evidence="10">
    <location>
        <begin position="1095"/>
        <end position="1106"/>
    </location>
</feature>
<dbReference type="FunFam" id="1.20.1560.10:FF:000003">
    <property type="entry name" value="ABC transporter C family member 10"/>
    <property type="match status" value="1"/>
</dbReference>
<feature type="transmembrane region" description="Helical" evidence="11">
    <location>
        <begin position="704"/>
        <end position="729"/>
    </location>
</feature>
<dbReference type="FunFam" id="1.20.1560.10:FF:000002">
    <property type="entry name" value="ABC transporter C family member 5"/>
    <property type="match status" value="1"/>
</dbReference>
<dbReference type="InterPro" id="IPR050173">
    <property type="entry name" value="ABC_transporter_C-like"/>
</dbReference>
<feature type="transmembrane region" description="Helical" evidence="11">
    <location>
        <begin position="1362"/>
        <end position="1380"/>
    </location>
</feature>
<feature type="transmembrane region" description="Helical" evidence="11">
    <location>
        <begin position="210"/>
        <end position="233"/>
    </location>
</feature>
<dbReference type="EMBL" id="DF237036">
    <property type="protein sequence ID" value="GAQ81666.1"/>
    <property type="molecule type" value="Genomic_DNA"/>
</dbReference>
<dbReference type="InterPro" id="IPR027417">
    <property type="entry name" value="P-loop_NTPase"/>
</dbReference>
<keyword evidence="4 11" id="KW-0812">Transmembrane</keyword>
<feature type="region of interest" description="Disordered" evidence="10">
    <location>
        <begin position="1017"/>
        <end position="1039"/>
    </location>
</feature>
<dbReference type="Pfam" id="PF00664">
    <property type="entry name" value="ABC_membrane"/>
    <property type="match status" value="2"/>
</dbReference>
<dbReference type="PANTHER" id="PTHR24223">
    <property type="entry name" value="ATP-BINDING CASSETTE SUB-FAMILY C"/>
    <property type="match status" value="1"/>
</dbReference>
<feature type="domain" description="ABC transporter" evidence="12">
    <location>
        <begin position="788"/>
        <end position="1013"/>
    </location>
</feature>
<keyword evidence="9 11" id="KW-0472">Membrane</keyword>
<dbReference type="Gene3D" id="3.40.50.300">
    <property type="entry name" value="P-loop containing nucleotide triphosphate hydrolases"/>
    <property type="match status" value="2"/>
</dbReference>
<evidence type="ECO:0000313" key="14">
    <source>
        <dbReference type="EMBL" id="GAQ81666.1"/>
    </source>
</evidence>
<dbReference type="OrthoDB" id="6500128at2759"/>
<dbReference type="CDD" id="cd18580">
    <property type="entry name" value="ABC_6TM_ABCC_D2"/>
    <property type="match status" value="1"/>
</dbReference>
<keyword evidence="8 11" id="KW-1133">Transmembrane helix</keyword>
<dbReference type="PROSITE" id="PS50893">
    <property type="entry name" value="ABC_TRANSPORTER_2"/>
    <property type="match status" value="2"/>
</dbReference>
<dbReference type="OMA" id="HRINYLP"/>
<dbReference type="CDD" id="cd18579">
    <property type="entry name" value="ABC_6TM_ABCC_D1"/>
    <property type="match status" value="1"/>
</dbReference>
<evidence type="ECO:0000256" key="4">
    <source>
        <dbReference type="ARBA" id="ARBA00022692"/>
    </source>
</evidence>
<keyword evidence="7" id="KW-0067">ATP-binding</keyword>
<feature type="transmembrane region" description="Helical" evidence="11">
    <location>
        <begin position="1259"/>
        <end position="1284"/>
    </location>
</feature>
<name>A0A1Y1HYR1_KLENI</name>
<feature type="domain" description="ABC transporter" evidence="12">
    <location>
        <begin position="1451"/>
        <end position="1685"/>
    </location>
</feature>
<feature type="transmembrane region" description="Helical" evidence="11">
    <location>
        <begin position="591"/>
        <end position="624"/>
    </location>
</feature>
<reference evidence="14 15" key="1">
    <citation type="journal article" date="2014" name="Nat. Commun.">
        <title>Klebsormidium flaccidum genome reveals primary factors for plant terrestrial adaptation.</title>
        <authorList>
            <person name="Hori K."/>
            <person name="Maruyama F."/>
            <person name="Fujisawa T."/>
            <person name="Togashi T."/>
            <person name="Yamamoto N."/>
            <person name="Seo M."/>
            <person name="Sato S."/>
            <person name="Yamada T."/>
            <person name="Mori H."/>
            <person name="Tajima N."/>
            <person name="Moriyama T."/>
            <person name="Ikeuchi M."/>
            <person name="Watanabe M."/>
            <person name="Wada H."/>
            <person name="Kobayashi K."/>
            <person name="Saito M."/>
            <person name="Masuda T."/>
            <person name="Sasaki-Sekimoto Y."/>
            <person name="Mashiguchi K."/>
            <person name="Awai K."/>
            <person name="Shimojima M."/>
            <person name="Masuda S."/>
            <person name="Iwai M."/>
            <person name="Nobusawa T."/>
            <person name="Narise T."/>
            <person name="Kondo S."/>
            <person name="Saito H."/>
            <person name="Sato R."/>
            <person name="Murakawa M."/>
            <person name="Ihara Y."/>
            <person name="Oshima-Yamada Y."/>
            <person name="Ohtaka K."/>
            <person name="Satoh M."/>
            <person name="Sonobe K."/>
            <person name="Ishii M."/>
            <person name="Ohtani R."/>
            <person name="Kanamori-Sato M."/>
            <person name="Honoki R."/>
            <person name="Miyazaki D."/>
            <person name="Mochizuki H."/>
            <person name="Umetsu J."/>
            <person name="Higashi K."/>
            <person name="Shibata D."/>
            <person name="Kamiya Y."/>
            <person name="Sato N."/>
            <person name="Nakamura Y."/>
            <person name="Tabata S."/>
            <person name="Ida S."/>
            <person name="Kurokawa K."/>
            <person name="Ohta H."/>
        </authorList>
    </citation>
    <scope>NUCLEOTIDE SEQUENCE [LARGE SCALE GENOMIC DNA]</scope>
    <source>
        <strain evidence="14 15">NIES-2285</strain>
    </source>
</reference>
<evidence type="ECO:0000256" key="7">
    <source>
        <dbReference type="ARBA" id="ARBA00022840"/>
    </source>
</evidence>
<evidence type="ECO:0000256" key="8">
    <source>
        <dbReference type="ARBA" id="ARBA00022989"/>
    </source>
</evidence>
<feature type="region of interest" description="Disordered" evidence="10">
    <location>
        <begin position="364"/>
        <end position="387"/>
    </location>
</feature>
<dbReference type="STRING" id="105231.A0A1Y1HYR1"/>
<evidence type="ECO:0000256" key="9">
    <source>
        <dbReference type="ARBA" id="ARBA00023136"/>
    </source>
</evidence>
<feature type="transmembrane region" description="Helical" evidence="11">
    <location>
        <begin position="287"/>
        <end position="304"/>
    </location>
</feature>
<organism evidence="14 15">
    <name type="scientific">Klebsormidium nitens</name>
    <name type="common">Green alga</name>
    <name type="synonym">Ulothrix nitens</name>
    <dbReference type="NCBI Taxonomy" id="105231"/>
    <lineage>
        <taxon>Eukaryota</taxon>
        <taxon>Viridiplantae</taxon>
        <taxon>Streptophyta</taxon>
        <taxon>Klebsormidiophyceae</taxon>
        <taxon>Klebsormidiales</taxon>
        <taxon>Klebsormidiaceae</taxon>
        <taxon>Klebsormidium</taxon>
    </lineage>
</organism>
<dbReference type="GO" id="GO:0016020">
    <property type="term" value="C:membrane"/>
    <property type="evidence" value="ECO:0007669"/>
    <property type="project" value="UniProtKB-SubCell"/>
</dbReference>
<evidence type="ECO:0000256" key="11">
    <source>
        <dbReference type="SAM" id="Phobius"/>
    </source>
</evidence>
<keyword evidence="5" id="KW-0677">Repeat</keyword>
<dbReference type="InterPro" id="IPR003439">
    <property type="entry name" value="ABC_transporter-like_ATP-bd"/>
</dbReference>
<dbReference type="GO" id="GO:0140359">
    <property type="term" value="F:ABC-type transporter activity"/>
    <property type="evidence" value="ECO:0000318"/>
    <property type="project" value="GO_Central"/>
</dbReference>
<dbReference type="InterPro" id="IPR044746">
    <property type="entry name" value="ABCC_6TM_D1"/>
</dbReference>
<feature type="domain" description="ABC transmembrane type-1" evidence="13">
    <location>
        <begin position="1138"/>
        <end position="1414"/>
    </location>
</feature>
<dbReference type="PROSITE" id="PS50929">
    <property type="entry name" value="ABC_TM1F"/>
    <property type="match status" value="2"/>
</dbReference>
<dbReference type="GO" id="GO:0016887">
    <property type="term" value="F:ATP hydrolysis activity"/>
    <property type="evidence" value="ECO:0007669"/>
    <property type="project" value="InterPro"/>
</dbReference>
<dbReference type="CDD" id="cd03244">
    <property type="entry name" value="ABCC_MRP_domain2"/>
    <property type="match status" value="1"/>
</dbReference>
<evidence type="ECO:0000313" key="15">
    <source>
        <dbReference type="Proteomes" id="UP000054558"/>
    </source>
</evidence>
<dbReference type="CDD" id="cd03250">
    <property type="entry name" value="ABCC_MRP_domain1"/>
    <property type="match status" value="1"/>
</dbReference>
<dbReference type="InterPro" id="IPR011527">
    <property type="entry name" value="ABC1_TM_dom"/>
</dbReference>
<feature type="transmembrane region" description="Helical" evidence="11">
    <location>
        <begin position="324"/>
        <end position="342"/>
    </location>
</feature>
<keyword evidence="15" id="KW-1185">Reference proteome</keyword>
<protein>
    <submittedName>
        <fullName evidence="14">ABC transporter C family</fullName>
    </submittedName>
</protein>
<feature type="transmembrane region" description="Helical" evidence="11">
    <location>
        <begin position="1175"/>
        <end position="1200"/>
    </location>
</feature>
<dbReference type="Proteomes" id="UP000054558">
    <property type="component" value="Unassembled WGS sequence"/>
</dbReference>
<feature type="transmembrane region" description="Helical" evidence="11">
    <location>
        <begin position="253"/>
        <end position="271"/>
    </location>
</feature>
<dbReference type="InterPro" id="IPR036640">
    <property type="entry name" value="ABC1_TM_sf"/>
</dbReference>
<evidence type="ECO:0000256" key="10">
    <source>
        <dbReference type="SAM" id="MobiDB-lite"/>
    </source>
</evidence>
<dbReference type="GO" id="GO:0055085">
    <property type="term" value="P:transmembrane transport"/>
    <property type="evidence" value="ECO:0000318"/>
    <property type="project" value="GO_Central"/>
</dbReference>
<comment type="subcellular location">
    <subcellularLocation>
        <location evidence="1">Membrane</location>
        <topology evidence="1">Multi-pass membrane protein</topology>
    </subcellularLocation>
</comment>
<keyword evidence="3" id="KW-0813">Transport</keyword>
<dbReference type="Gene3D" id="1.20.1560.10">
    <property type="entry name" value="ABC transporter type 1, transmembrane domain"/>
    <property type="match status" value="2"/>
</dbReference>
<feature type="transmembrane region" description="Helical" evidence="11">
    <location>
        <begin position="144"/>
        <end position="163"/>
    </location>
</feature>
<dbReference type="PANTHER" id="PTHR24223:SF415">
    <property type="entry name" value="FI20190P1"/>
    <property type="match status" value="1"/>
</dbReference>
<dbReference type="InterPro" id="IPR017871">
    <property type="entry name" value="ABC_transporter-like_CS"/>
</dbReference>
<dbReference type="PROSITE" id="PS00211">
    <property type="entry name" value="ABC_TRANSPORTER_1"/>
    <property type="match status" value="1"/>
</dbReference>
<feature type="region of interest" description="Disordered" evidence="10">
    <location>
        <begin position="1073"/>
        <end position="1112"/>
    </location>
</feature>
<evidence type="ECO:0000256" key="1">
    <source>
        <dbReference type="ARBA" id="ARBA00004141"/>
    </source>
</evidence>
<proteinExistence type="inferred from homology"/>
<sequence>MNASQLWAAFCSESPSLAANHLLTSPVLPLAPRTPPPLVPFGAFHHPTSTVTYYSSGTIGGASFYPVLGGLESLTEGQRHVTVSAAANGTAAIASVVGGYNEQWDDRGGAVCGQRGCQPADTLSSPSSSDWLAALVRSHCAQHALVVLMHVFFFTLVLIYRTLRKCCFRRVESLPYMNQISGRWEYTGRSMTSWRSGISLVPVPNYSTRYWLALILTSLGAAAYLIMTSWRLLLAWKGGFEHPHWGNVPVHEAAFVGAQCIAFFQMAGAVNRERQRGAFFHSPPMRAWWIANFLVSLFLAFLAADRIVEHNFHPGSYHAVDDCFNVATLPVTLCLAVIAYSGRTGISVALESSDHFREQLLDDDLEDGTGANGTGPEPEPTSKDPGVSQFRKAGLWSTLTFAWLNPLLVLGRQRPLEVDDIPKLSWEDRSDGCYQRFKLCWDNQKAEQPGQKPGVLKALFAGFWSVLVSSAALSLIKTAVMYAGPVLLNRLVEYTAGVRHFEGEGYVLVAVLFACKFLETITEHQYNFYCARLGMYVKSALTAAVYRKGLRLSSKARQSHTAGEIINYMATDAPRLSDTSYMLNDVWNLPLQVAIALVILFQVVGLSMLAGLATMVFIMTLNFIIARWQRKLQKALMEAKDKRMKATTESLNNMKIIKLHAWEGKYREKIEELRGQEFAQLSLYMYLSAGNIFLLWLSPLAVSVLTFTACVFAGTPLTVARVFTAIATFRILQEPLRSFPTLVTYIVQALVSVDRLNKYLNDEELQSDAVTYRPLTNGHVAPPEAPVISIKNGTFKWNTNSVEERPTLKDVNLEITAGSLVAVVGSVGSGKSSLLSCILGEVPKLGGEVTVRGSIAYVSQTAWIQNASIKDNILFGRPFDPERYETVVKVSALEKDLALMSHGDETEIGERGINLSGGQKQRIQIARAVYHDADTYLLDDPFSAVDAHTGTELFTECIAGALGQKTVVLVTHQVEFLPAADLIVVVKDGVIAESGSYEALIAKGTDLTELVAAHHSAMGATGEERNEGGAVESTTAETDDVLSEDMSDALPDALLPESPVHVSLERRKSYTLERPLLRNESGGKPQSPRKPGPFKATQAQRKAAAQLVQEEEKETGRVDPGVYIAYATKVLRGAHVPALILIQIAWQGLQISSDWWLAHSTSEESTTNPRHFIGVYALLAMSSGIFVLFRSTLIAFSGLATAKAFFDSMLHAVFRAPMAFFDSTPSGRILNRSSNDQGVLDSELPFRCGSTLALGFQLFGVMAVVCAVTPSLLLVVLPLAFIYIQLGNYFLHTSRELTRIDSVTKSPVIHHFSESINGAMTIRAFNQEERFARTNLTKLDNNLKNYFHFWGTNEWLGVRLEMIGTVVLSAGAFFLVVLPSTRVDAGLVGLSLSYGLSLNNCIFWAVLLFCTLENKMVSVERIQQYTKLESEAPAVVDVNRPPKDWPRAGSIQFHDLEVRYRPDLPPVLHSINLAIEAGEKIGIVGRTGSGKSTLITALFRLVEPSRGNIVIDGVNVLRIGLADLRSRIGIIPQDPVLFAGTVRSNMDPLGEHSDVRIWEALEKSALTAPVREKGKGLDADVGENGENWSVGQRQLFCLGRALLKSVRILCLDEATASVDTATDALIQRTIWREFEHCTVLSVAHRIPTVIDSDRVLVMEAGLVREFDSPTRLLEDKTSLFSKLVQEYSSRSSSVANLAALQRRISSRGNLIDL</sequence>
<feature type="transmembrane region" description="Helical" evidence="11">
    <location>
        <begin position="455"/>
        <end position="476"/>
    </location>
</feature>
<accession>A0A1Y1HYR1</accession>
<dbReference type="SUPFAM" id="SSF52540">
    <property type="entry name" value="P-loop containing nucleoside triphosphate hydrolases"/>
    <property type="match status" value="2"/>
</dbReference>
<evidence type="ECO:0000256" key="5">
    <source>
        <dbReference type="ARBA" id="ARBA00022737"/>
    </source>
</evidence>
<evidence type="ECO:0000259" key="12">
    <source>
        <dbReference type="PROSITE" id="PS50893"/>
    </source>
</evidence>
<dbReference type="Pfam" id="PF00005">
    <property type="entry name" value="ABC_tran"/>
    <property type="match status" value="2"/>
</dbReference>
<feature type="transmembrane region" description="Helical" evidence="11">
    <location>
        <begin position="1392"/>
        <end position="1412"/>
    </location>
</feature>
<gene>
    <name evidence="14" type="ORF">KFL_000870010</name>
</gene>
<dbReference type="FunFam" id="3.40.50.300:FF:000508">
    <property type="entry name" value="ABC transporter C family member 5"/>
    <property type="match status" value="1"/>
</dbReference>
<dbReference type="FunFam" id="3.40.50.300:FF:000163">
    <property type="entry name" value="Multidrug resistance-associated protein member 4"/>
    <property type="match status" value="1"/>
</dbReference>
<dbReference type="InterPro" id="IPR044726">
    <property type="entry name" value="ABCC_6TM_D2"/>
</dbReference>
<comment type="similarity">
    <text evidence="2">Belongs to the ABC transporter superfamily. ABCC family. Conjugate transporter (TC 3.A.1.208) subfamily.</text>
</comment>
<evidence type="ECO:0000259" key="13">
    <source>
        <dbReference type="PROSITE" id="PS50929"/>
    </source>
</evidence>
<evidence type="ECO:0000256" key="2">
    <source>
        <dbReference type="ARBA" id="ARBA00009726"/>
    </source>
</evidence>
<feature type="domain" description="ABC transmembrane type-1" evidence="13">
    <location>
        <begin position="470"/>
        <end position="748"/>
    </location>
</feature>
<keyword evidence="6" id="KW-0547">Nucleotide-binding</keyword>
<dbReference type="GO" id="GO:0005524">
    <property type="term" value="F:ATP binding"/>
    <property type="evidence" value="ECO:0007669"/>
    <property type="project" value="UniProtKB-KW"/>
</dbReference>
<evidence type="ECO:0000256" key="6">
    <source>
        <dbReference type="ARBA" id="ARBA00022741"/>
    </source>
</evidence>
<dbReference type="InterPro" id="IPR003593">
    <property type="entry name" value="AAA+_ATPase"/>
</dbReference>